<dbReference type="PANTHER" id="PTHR37213:SF1">
    <property type="entry name" value="SUBTILISIN-LIKE PROTEASE"/>
    <property type="match status" value="1"/>
</dbReference>
<proteinExistence type="predicted"/>
<dbReference type="EMBL" id="CAXAQS010000238">
    <property type="protein sequence ID" value="CAK9250761.1"/>
    <property type="molecule type" value="Genomic_DNA"/>
</dbReference>
<name>A0ABP0V8L1_9BRYO</name>
<accession>A0ABP0V8L1</accession>
<reference evidence="2" key="1">
    <citation type="submission" date="2024-02" db="EMBL/GenBank/DDBJ databases">
        <authorList>
            <consortium name="ELIXIR-Norway"/>
            <consortium name="Elixir Norway"/>
        </authorList>
    </citation>
    <scope>NUCLEOTIDE SEQUENCE</scope>
</reference>
<sequence>MVRGTRFGKISEGIVTAFGGVRGAQNVAAWGVAGIVAYYLWIKPERDLRLEQEEARFAALMRDNDRHAYVERRRPMPDPQDTGLIRGKVKDPS</sequence>
<keyword evidence="3" id="KW-1185">Reference proteome</keyword>
<evidence type="ECO:0000313" key="2">
    <source>
        <dbReference type="EMBL" id="CAK9250761.1"/>
    </source>
</evidence>
<dbReference type="Proteomes" id="UP001497444">
    <property type="component" value="Unassembled WGS sequence"/>
</dbReference>
<organism evidence="2 3">
    <name type="scientific">Sphagnum jensenii</name>
    <dbReference type="NCBI Taxonomy" id="128206"/>
    <lineage>
        <taxon>Eukaryota</taxon>
        <taxon>Viridiplantae</taxon>
        <taxon>Streptophyta</taxon>
        <taxon>Embryophyta</taxon>
        <taxon>Bryophyta</taxon>
        <taxon>Sphagnophytina</taxon>
        <taxon>Sphagnopsida</taxon>
        <taxon>Sphagnales</taxon>
        <taxon>Sphagnaceae</taxon>
        <taxon>Sphagnum</taxon>
    </lineage>
</organism>
<gene>
    <name evidence="2" type="ORF">CSSPJE1EN1_LOCUS26139</name>
</gene>
<comment type="caution">
    <text evidence="2">The sequence shown here is derived from an EMBL/GenBank/DDBJ whole genome shotgun (WGS) entry which is preliminary data.</text>
</comment>
<feature type="region of interest" description="Disordered" evidence="1">
    <location>
        <begin position="69"/>
        <end position="93"/>
    </location>
</feature>
<dbReference type="PANTHER" id="PTHR37213">
    <property type="entry name" value="SUBTILISIN-LIKE PROTEASE"/>
    <property type="match status" value="1"/>
</dbReference>
<evidence type="ECO:0000256" key="1">
    <source>
        <dbReference type="SAM" id="MobiDB-lite"/>
    </source>
</evidence>
<protein>
    <submittedName>
        <fullName evidence="2">Uncharacterized protein</fullName>
    </submittedName>
</protein>
<evidence type="ECO:0000313" key="3">
    <source>
        <dbReference type="Proteomes" id="UP001497444"/>
    </source>
</evidence>